<feature type="compositionally biased region" description="Polar residues" evidence="1">
    <location>
        <begin position="215"/>
        <end position="231"/>
    </location>
</feature>
<evidence type="ECO:0000256" key="1">
    <source>
        <dbReference type="SAM" id="MobiDB-lite"/>
    </source>
</evidence>
<dbReference type="OrthoDB" id="9975114at2759"/>
<accession>A0A395HJP6</accession>
<feature type="region of interest" description="Disordered" evidence="1">
    <location>
        <begin position="473"/>
        <end position="510"/>
    </location>
</feature>
<feature type="compositionally biased region" description="Polar residues" evidence="1">
    <location>
        <begin position="310"/>
        <end position="329"/>
    </location>
</feature>
<feature type="compositionally biased region" description="Basic and acidic residues" evidence="1">
    <location>
        <begin position="570"/>
        <end position="582"/>
    </location>
</feature>
<feature type="compositionally biased region" description="Low complexity" evidence="1">
    <location>
        <begin position="551"/>
        <end position="564"/>
    </location>
</feature>
<evidence type="ECO:0000313" key="3">
    <source>
        <dbReference type="Proteomes" id="UP000248961"/>
    </source>
</evidence>
<dbReference type="EMBL" id="KZ824321">
    <property type="protein sequence ID" value="RAL07990.1"/>
    <property type="molecule type" value="Genomic_DNA"/>
</dbReference>
<feature type="compositionally biased region" description="Basic residues" evidence="1">
    <location>
        <begin position="14"/>
        <end position="26"/>
    </location>
</feature>
<feature type="compositionally biased region" description="Basic residues" evidence="1">
    <location>
        <begin position="235"/>
        <end position="247"/>
    </location>
</feature>
<feature type="compositionally biased region" description="Polar residues" evidence="1">
    <location>
        <begin position="833"/>
        <end position="843"/>
    </location>
</feature>
<dbReference type="STRING" id="1450537.A0A395HJP6"/>
<feature type="region of interest" description="Disordered" evidence="1">
    <location>
        <begin position="1"/>
        <end position="39"/>
    </location>
</feature>
<feature type="compositionally biased region" description="Low complexity" evidence="1">
    <location>
        <begin position="682"/>
        <end position="703"/>
    </location>
</feature>
<name>A0A395HJP6_ASPHC</name>
<feature type="region of interest" description="Disordered" evidence="1">
    <location>
        <begin position="139"/>
        <end position="174"/>
    </location>
</feature>
<protein>
    <submittedName>
        <fullName evidence="2">Uncharacterized protein</fullName>
    </submittedName>
</protein>
<feature type="compositionally biased region" description="Polar residues" evidence="1">
    <location>
        <begin position="141"/>
        <end position="164"/>
    </location>
</feature>
<feature type="region of interest" description="Disordered" evidence="1">
    <location>
        <begin position="215"/>
        <end position="277"/>
    </location>
</feature>
<dbReference type="GeneID" id="37198508"/>
<feature type="region of interest" description="Disordered" evidence="1">
    <location>
        <begin position="681"/>
        <end position="843"/>
    </location>
</feature>
<feature type="compositionally biased region" description="Polar residues" evidence="1">
    <location>
        <begin position="735"/>
        <end position="744"/>
    </location>
</feature>
<proteinExistence type="predicted"/>
<feature type="compositionally biased region" description="Polar residues" evidence="1">
    <location>
        <begin position="485"/>
        <end position="494"/>
    </location>
</feature>
<feature type="region of interest" description="Disordered" evidence="1">
    <location>
        <begin position="291"/>
        <end position="332"/>
    </location>
</feature>
<reference evidence="2 3" key="1">
    <citation type="submission" date="2018-02" db="EMBL/GenBank/DDBJ databases">
        <title>The genomes of Aspergillus section Nigri reveals drivers in fungal speciation.</title>
        <authorList>
            <consortium name="DOE Joint Genome Institute"/>
            <person name="Vesth T.C."/>
            <person name="Nybo J."/>
            <person name="Theobald S."/>
            <person name="Brandl J."/>
            <person name="Frisvad J.C."/>
            <person name="Nielsen K.F."/>
            <person name="Lyhne E.K."/>
            <person name="Kogle M.E."/>
            <person name="Kuo A."/>
            <person name="Riley R."/>
            <person name="Clum A."/>
            <person name="Nolan M."/>
            <person name="Lipzen A."/>
            <person name="Salamov A."/>
            <person name="Henrissat B."/>
            <person name="Wiebenga A."/>
            <person name="De vries R.P."/>
            <person name="Grigoriev I.V."/>
            <person name="Mortensen U.H."/>
            <person name="Andersen M.R."/>
            <person name="Baker S.E."/>
        </authorList>
    </citation>
    <scope>NUCLEOTIDE SEQUENCE [LARGE SCALE GENOMIC DNA]</scope>
    <source>
        <strain evidence="2 3">CBS 101889</strain>
    </source>
</reference>
<sequence>MNAAPLRAMDRLRGSKSARSIRRSHRSSVSSDTPDPEIARQHATTAASLAMLRSKCSYDALGGPGNMAVPPRRHRHTGSQPSTRKVPVDDESSRRSATVDSSTQDEDYASAALPPISEFQGFDSQDFFLPSSYRRLRKSRSMFSTGQRSSRTSHGMSSPLNHATNAEKEQPPRAARTYGTLRRSMSFLRGEKPPAVPLRHVQSHDTAIELARTQFQQQSADNSPQPEQSRLSVPKTRREHRPFRKTLRPTISAVGTAGTPSAQPTKSASSYGKSRSFSSSIKKGFKKVLGLSKPSIGNDENQGSHDKTGGNANEPDTSWSAYSPHTPGTSRPAAIVHTKQYPTAGIAESSESLATSRSRVTSWADSTTANTVVTGNIGGRSHLSVIDEKGHSDQNLAEDCPYGNSPIPDCSPLRPNSKVDSQRLYSALMRRIGESSALDRCENIAIGHVKEHRIIPTPAASVSVRQNGQAVRLIPSDESIPSPRSFITANAGTATPQQQSPPPTQCFQESPCANKYRTTTSLIPGNKGLSMVKKPVEVPARRLGTPDRQSPDAVSNSSSVYSRSTGGNPDTKDWEVGSKLPDEPGTATIYDTQRTTYGSPKRESGTQPTRASARPSADWKQWMHTEIAKIENLTPIQSHYREHAQIQSDENDLVCQDPTRLREDSHGRVFIDDDMWSNRKVTSTSNFSRPFSRSSSVRTVVTTQKEQLDGPVPPPPPPRPASPHNRPNLHGYGTFHSQIGSRAQSCAPPPMQSFSSNRFPMPESPTPRRDKAGGFSQKNASATYGRHPARCPPASRDARSLHSRSARGYHDNRRLTNENLKVESEYPDIKGSDAQSLNSRSPISSKRMVEMFLESRRRQPDADASDGGVGAFI</sequence>
<dbReference type="VEuPathDB" id="FungiDB:BO97DRAFT_399063"/>
<organism evidence="2 3">
    <name type="scientific">Aspergillus homomorphus (strain CBS 101889)</name>
    <dbReference type="NCBI Taxonomy" id="1450537"/>
    <lineage>
        <taxon>Eukaryota</taxon>
        <taxon>Fungi</taxon>
        <taxon>Dikarya</taxon>
        <taxon>Ascomycota</taxon>
        <taxon>Pezizomycotina</taxon>
        <taxon>Eurotiomycetes</taxon>
        <taxon>Eurotiomycetidae</taxon>
        <taxon>Eurotiales</taxon>
        <taxon>Aspergillaceae</taxon>
        <taxon>Aspergillus</taxon>
        <taxon>Aspergillus subgen. Circumdati</taxon>
    </lineage>
</organism>
<gene>
    <name evidence="2" type="ORF">BO97DRAFT_399063</name>
</gene>
<feature type="compositionally biased region" description="Pro residues" evidence="1">
    <location>
        <begin position="711"/>
        <end position="721"/>
    </location>
</feature>
<evidence type="ECO:0000313" key="2">
    <source>
        <dbReference type="EMBL" id="RAL07990.1"/>
    </source>
</evidence>
<dbReference type="RefSeq" id="XP_025547144.1">
    <property type="nucleotide sequence ID" value="XM_025694219.1"/>
</dbReference>
<feature type="region of interest" description="Disordered" evidence="1">
    <location>
        <begin position="538"/>
        <end position="619"/>
    </location>
</feature>
<feature type="compositionally biased region" description="Basic and acidic residues" evidence="1">
    <location>
        <begin position="808"/>
        <end position="831"/>
    </location>
</feature>
<dbReference type="AlphaFoldDB" id="A0A395HJP6"/>
<dbReference type="Proteomes" id="UP000248961">
    <property type="component" value="Unassembled WGS sequence"/>
</dbReference>
<feature type="region of interest" description="Disordered" evidence="1">
    <location>
        <begin position="59"/>
        <end position="107"/>
    </location>
</feature>
<keyword evidence="3" id="KW-1185">Reference proteome</keyword>
<feature type="compositionally biased region" description="Low complexity" evidence="1">
    <location>
        <begin position="266"/>
        <end position="277"/>
    </location>
</feature>
<feature type="compositionally biased region" description="Polar residues" evidence="1">
    <location>
        <begin position="589"/>
        <end position="598"/>
    </location>
</feature>